<gene>
    <name evidence="10" type="ORF">FWJ25_16535</name>
</gene>
<dbReference type="GO" id="GO:0043709">
    <property type="term" value="P:cell adhesion involved in single-species biofilm formation"/>
    <property type="evidence" value="ECO:0007669"/>
    <property type="project" value="TreeGrafter"/>
</dbReference>
<comment type="caution">
    <text evidence="10">The sequence shown here is derived from an EMBL/GenBank/DDBJ whole genome shotgun (WGS) entry which is preliminary data.</text>
</comment>
<protein>
    <recommendedName>
        <fullName evidence="2">diguanylate cyclase</fullName>
        <ecNumber evidence="2">2.7.7.65</ecNumber>
    </recommendedName>
</protein>
<dbReference type="SUPFAM" id="SSF52172">
    <property type="entry name" value="CheY-like"/>
    <property type="match status" value="2"/>
</dbReference>
<dbReference type="PANTHER" id="PTHR45138:SF9">
    <property type="entry name" value="DIGUANYLATE CYCLASE DGCM-RELATED"/>
    <property type="match status" value="1"/>
</dbReference>
<evidence type="ECO:0000256" key="6">
    <source>
        <dbReference type="PROSITE-ProRule" id="PRU00169"/>
    </source>
</evidence>
<dbReference type="InterPro" id="IPR008207">
    <property type="entry name" value="Sig_transdc_His_kin_Hpt_dom"/>
</dbReference>
<evidence type="ECO:0000259" key="8">
    <source>
        <dbReference type="PROSITE" id="PS50887"/>
    </source>
</evidence>
<evidence type="ECO:0000313" key="10">
    <source>
        <dbReference type="EMBL" id="KAA1171452.1"/>
    </source>
</evidence>
<dbReference type="SMART" id="SM00267">
    <property type="entry name" value="GGDEF"/>
    <property type="match status" value="1"/>
</dbReference>
<dbReference type="SUPFAM" id="SSF55073">
    <property type="entry name" value="Nucleotide cyclase"/>
    <property type="match status" value="1"/>
</dbReference>
<dbReference type="GO" id="GO:0000160">
    <property type="term" value="P:phosphorelay signal transduction system"/>
    <property type="evidence" value="ECO:0007669"/>
    <property type="project" value="UniProtKB-KW"/>
</dbReference>
<dbReference type="PROSITE" id="PS50110">
    <property type="entry name" value="RESPONSE_REGULATORY"/>
    <property type="match status" value="2"/>
</dbReference>
<dbReference type="SMART" id="SM00448">
    <property type="entry name" value="REC"/>
    <property type="match status" value="1"/>
</dbReference>
<accession>A0A5B0V9X0</accession>
<feature type="domain" description="HPt" evidence="9">
    <location>
        <begin position="9"/>
        <end position="113"/>
    </location>
</feature>
<comment type="cofactor">
    <cofactor evidence="1">
        <name>Mg(2+)</name>
        <dbReference type="ChEBI" id="CHEBI:18420"/>
    </cofactor>
</comment>
<organism evidence="10 11">
    <name type="scientific">Marinobacter salinexigens</name>
    <dbReference type="NCBI Taxonomy" id="2919747"/>
    <lineage>
        <taxon>Bacteria</taxon>
        <taxon>Pseudomonadati</taxon>
        <taxon>Pseudomonadota</taxon>
        <taxon>Gammaproteobacteria</taxon>
        <taxon>Pseudomonadales</taxon>
        <taxon>Marinobacteraceae</taxon>
        <taxon>Marinobacter</taxon>
    </lineage>
</organism>
<comment type="catalytic activity">
    <reaction evidence="4">
        <text>2 GTP = 3',3'-c-di-GMP + 2 diphosphate</text>
        <dbReference type="Rhea" id="RHEA:24898"/>
        <dbReference type="ChEBI" id="CHEBI:33019"/>
        <dbReference type="ChEBI" id="CHEBI:37565"/>
        <dbReference type="ChEBI" id="CHEBI:58805"/>
        <dbReference type="EC" id="2.7.7.65"/>
    </reaction>
</comment>
<dbReference type="CDD" id="cd00156">
    <property type="entry name" value="REC"/>
    <property type="match status" value="1"/>
</dbReference>
<dbReference type="InterPro" id="IPR043128">
    <property type="entry name" value="Rev_trsase/Diguanyl_cyclase"/>
</dbReference>
<dbReference type="Pfam" id="PF00072">
    <property type="entry name" value="Response_reg"/>
    <property type="match status" value="1"/>
</dbReference>
<dbReference type="InterPro" id="IPR000160">
    <property type="entry name" value="GGDEF_dom"/>
</dbReference>
<dbReference type="CDD" id="cd01949">
    <property type="entry name" value="GGDEF"/>
    <property type="match status" value="1"/>
</dbReference>
<feature type="domain" description="Response regulatory" evidence="7">
    <location>
        <begin position="258"/>
        <end position="374"/>
    </location>
</feature>
<dbReference type="PROSITE" id="PS50887">
    <property type="entry name" value="GGDEF"/>
    <property type="match status" value="1"/>
</dbReference>
<dbReference type="PROSITE" id="PS50894">
    <property type="entry name" value="HPT"/>
    <property type="match status" value="1"/>
</dbReference>
<dbReference type="GO" id="GO:0004672">
    <property type="term" value="F:protein kinase activity"/>
    <property type="evidence" value="ECO:0007669"/>
    <property type="project" value="UniProtKB-ARBA"/>
</dbReference>
<evidence type="ECO:0000259" key="7">
    <source>
        <dbReference type="PROSITE" id="PS50110"/>
    </source>
</evidence>
<proteinExistence type="predicted"/>
<comment type="caution">
    <text evidence="6">Lacks conserved residue(s) required for the propagation of feature annotation.</text>
</comment>
<evidence type="ECO:0000256" key="3">
    <source>
        <dbReference type="ARBA" id="ARBA00023012"/>
    </source>
</evidence>
<evidence type="ECO:0000313" key="11">
    <source>
        <dbReference type="Proteomes" id="UP000323161"/>
    </source>
</evidence>
<keyword evidence="11" id="KW-1185">Reference proteome</keyword>
<dbReference type="Pfam" id="PF00990">
    <property type="entry name" value="GGDEF"/>
    <property type="match status" value="1"/>
</dbReference>
<dbReference type="EMBL" id="VTUU01000010">
    <property type="protein sequence ID" value="KAA1171452.1"/>
    <property type="molecule type" value="Genomic_DNA"/>
</dbReference>
<keyword evidence="3" id="KW-0902">Two-component regulatory system</keyword>
<feature type="domain" description="GGDEF" evidence="8">
    <location>
        <begin position="414"/>
        <end position="546"/>
    </location>
</feature>
<dbReference type="Proteomes" id="UP000323161">
    <property type="component" value="Unassembled WGS sequence"/>
</dbReference>
<feature type="modified residue" description="Phosphohistidine" evidence="5">
    <location>
        <position position="56"/>
    </location>
</feature>
<dbReference type="AlphaFoldDB" id="A0A5B0V9X0"/>
<dbReference type="Gene3D" id="1.20.120.160">
    <property type="entry name" value="HPT domain"/>
    <property type="match status" value="1"/>
</dbReference>
<dbReference type="GO" id="GO:0005886">
    <property type="term" value="C:plasma membrane"/>
    <property type="evidence" value="ECO:0007669"/>
    <property type="project" value="TreeGrafter"/>
</dbReference>
<dbReference type="FunFam" id="3.30.70.270:FF:000001">
    <property type="entry name" value="Diguanylate cyclase domain protein"/>
    <property type="match status" value="1"/>
</dbReference>
<evidence type="ECO:0000256" key="1">
    <source>
        <dbReference type="ARBA" id="ARBA00001946"/>
    </source>
</evidence>
<dbReference type="NCBIfam" id="TIGR00254">
    <property type="entry name" value="GGDEF"/>
    <property type="match status" value="1"/>
</dbReference>
<dbReference type="InterPro" id="IPR036641">
    <property type="entry name" value="HPT_dom_sf"/>
</dbReference>
<reference evidence="10 11" key="1">
    <citation type="submission" date="2019-08" db="EMBL/GenBank/DDBJ databases">
        <title>Marinobacter ZYF650 sp. nov., a marine bacterium isolated from seawater of the Mariana trench.</title>
        <authorList>
            <person name="Ahmad W."/>
        </authorList>
    </citation>
    <scope>NUCLEOTIDE SEQUENCE [LARGE SCALE GENOMIC DNA]</scope>
    <source>
        <strain evidence="10 11">ZYF650</strain>
    </source>
</reference>
<dbReference type="InterPro" id="IPR029787">
    <property type="entry name" value="Nucleotide_cyclase"/>
</dbReference>
<dbReference type="EC" id="2.7.7.65" evidence="2"/>
<sequence>MSDQKNADVARKLALLKTRFREKALSELELLETAMSGVRAAGIDSGEVVAAYQSLHRLAGSAGTFGYDRLGKSARDLEQILKPYIEGDHSSRSEILHLLNDDFMQRVGSLSALLCEGDIEPSWPVAPPEKGVKGVAEPVVLVVEPDSVKAAELSGALATHGFAVYGFPDTHSLPDKTLATASVVLMRDTLFVSEGAGLSAKDECPPIVCVGSVDGFPERYRLADLGADGFVCEPLDVPVLADYIERLISERLDVGAGRVIIVDDDAELLEHYSLVLEEGGMAVRKVQSPSELPGALSEFRPDIILMDVQMGSYSGTTLARMLRFDPEWVGLHIIFLSSEEDRDFQVDALSKGGDDFLTKPVSDDFLLRAARVRCYRARQLDKLASRDSLTGLLKHSLVKQEVIKEHARCRRLSQKSVVAMLDLDHFKRVNDTYGHRTGDLVIKGLANLLRHRLRKTDVIGRYGGEEFLVVLPDCSIGDALRTLQTVCEQMNRIGFSSRGEEFHVTVSIGMATLETFDRGEDAIEAADQALYRRKSAGRNGVTVFGAGQTDGTGREAV</sequence>
<dbReference type="Pfam" id="PF01627">
    <property type="entry name" value="Hpt"/>
    <property type="match status" value="1"/>
</dbReference>
<dbReference type="SUPFAM" id="SSF47226">
    <property type="entry name" value="Histidine-containing phosphotransfer domain, HPT domain"/>
    <property type="match status" value="1"/>
</dbReference>
<dbReference type="PANTHER" id="PTHR45138">
    <property type="entry name" value="REGULATORY COMPONENTS OF SENSORY TRANSDUCTION SYSTEM"/>
    <property type="match status" value="1"/>
</dbReference>
<dbReference type="GO" id="GO:0052621">
    <property type="term" value="F:diguanylate cyclase activity"/>
    <property type="evidence" value="ECO:0007669"/>
    <property type="project" value="UniProtKB-EC"/>
</dbReference>
<evidence type="ECO:0000259" key="9">
    <source>
        <dbReference type="PROSITE" id="PS50894"/>
    </source>
</evidence>
<dbReference type="InterPro" id="IPR011006">
    <property type="entry name" value="CheY-like_superfamily"/>
</dbReference>
<evidence type="ECO:0000256" key="2">
    <source>
        <dbReference type="ARBA" id="ARBA00012528"/>
    </source>
</evidence>
<dbReference type="Gene3D" id="3.30.70.270">
    <property type="match status" value="1"/>
</dbReference>
<dbReference type="InterPro" id="IPR001789">
    <property type="entry name" value="Sig_transdc_resp-reg_receiver"/>
</dbReference>
<dbReference type="RefSeq" id="WP_149601371.1">
    <property type="nucleotide sequence ID" value="NZ_VTUU01000010.1"/>
</dbReference>
<dbReference type="Gene3D" id="3.40.50.2300">
    <property type="match status" value="1"/>
</dbReference>
<evidence type="ECO:0000256" key="5">
    <source>
        <dbReference type="PROSITE-ProRule" id="PRU00110"/>
    </source>
</evidence>
<feature type="domain" description="Response regulatory" evidence="7">
    <location>
        <begin position="139"/>
        <end position="248"/>
    </location>
</feature>
<dbReference type="GO" id="GO:1902201">
    <property type="term" value="P:negative regulation of bacterial-type flagellum-dependent cell motility"/>
    <property type="evidence" value="ECO:0007669"/>
    <property type="project" value="TreeGrafter"/>
</dbReference>
<feature type="modified residue" description="4-aspartylphosphate" evidence="6">
    <location>
        <position position="307"/>
    </location>
</feature>
<name>A0A5B0V9X0_9GAMM</name>
<evidence type="ECO:0000256" key="4">
    <source>
        <dbReference type="ARBA" id="ARBA00034247"/>
    </source>
</evidence>
<dbReference type="InterPro" id="IPR050469">
    <property type="entry name" value="Diguanylate_Cyclase"/>
</dbReference>
<keyword evidence="6" id="KW-0597">Phosphoprotein</keyword>